<accession>A0A9X1LK37</accession>
<evidence type="ECO:0000313" key="2">
    <source>
        <dbReference type="Proteomes" id="UP001139414"/>
    </source>
</evidence>
<dbReference type="Gene3D" id="3.30.70.100">
    <property type="match status" value="1"/>
</dbReference>
<reference evidence="1" key="1">
    <citation type="submission" date="2021-10" db="EMBL/GenBank/DDBJ databases">
        <title>Gramella sp. ASW11-100T, isolated from marine sediment.</title>
        <authorList>
            <person name="Xia C."/>
        </authorList>
    </citation>
    <scope>NUCLEOTIDE SEQUENCE</scope>
    <source>
        <strain evidence="1">ASW11-100</strain>
    </source>
</reference>
<dbReference type="GO" id="GO:0004497">
    <property type="term" value="F:monooxygenase activity"/>
    <property type="evidence" value="ECO:0007669"/>
    <property type="project" value="UniProtKB-KW"/>
</dbReference>
<dbReference type="InterPro" id="IPR011008">
    <property type="entry name" value="Dimeric_a/b-barrel"/>
</dbReference>
<dbReference type="EMBL" id="JAJBZG010000005">
    <property type="protein sequence ID" value="MCB7481707.1"/>
    <property type="molecule type" value="Genomic_DNA"/>
</dbReference>
<dbReference type="InterPro" id="IPR052936">
    <property type="entry name" value="Jasmonate_Hydroxylase-like"/>
</dbReference>
<comment type="caution">
    <text evidence="1">The sequence shown here is derived from an EMBL/GenBank/DDBJ whole genome shotgun (WGS) entry which is preliminary data.</text>
</comment>
<organism evidence="1 2">
    <name type="scientific">Christiangramia sediminis</name>
    <dbReference type="NCBI Taxonomy" id="2881336"/>
    <lineage>
        <taxon>Bacteria</taxon>
        <taxon>Pseudomonadati</taxon>
        <taxon>Bacteroidota</taxon>
        <taxon>Flavobacteriia</taxon>
        <taxon>Flavobacteriales</taxon>
        <taxon>Flavobacteriaceae</taxon>
        <taxon>Christiangramia</taxon>
    </lineage>
</organism>
<evidence type="ECO:0000313" key="1">
    <source>
        <dbReference type="EMBL" id="MCB7481707.1"/>
    </source>
</evidence>
<proteinExistence type="predicted"/>
<dbReference type="PANTHER" id="PTHR37811:SF2">
    <property type="entry name" value="ABM DOMAIN-CONTAINING PROTEIN"/>
    <property type="match status" value="1"/>
</dbReference>
<keyword evidence="1" id="KW-0503">Monooxygenase</keyword>
<dbReference type="Proteomes" id="UP001139414">
    <property type="component" value="Unassembled WGS sequence"/>
</dbReference>
<name>A0A9X1LK37_9FLAO</name>
<protein>
    <submittedName>
        <fullName evidence="1">Antibiotic biosynthesis monooxygenase</fullName>
    </submittedName>
</protein>
<dbReference type="PANTHER" id="PTHR37811">
    <property type="entry name" value="BLL5343 PROTEIN"/>
    <property type="match status" value="1"/>
</dbReference>
<gene>
    <name evidence="1" type="ORF">LGQ90_10585</name>
</gene>
<sequence length="109" mass="12733">MIATMPKPPYYAVIFTSLLKKDQEGYAEMAEKMEQLAKEQLGYLGFESARSEIGISISYWKDLASIQDWKNNSDHLLAQKLGKEKWYSSYHIRISKVERAYEFNTKENN</sequence>
<keyword evidence="1" id="KW-0560">Oxidoreductase</keyword>
<dbReference type="SUPFAM" id="SSF54909">
    <property type="entry name" value="Dimeric alpha+beta barrel"/>
    <property type="match status" value="1"/>
</dbReference>
<dbReference type="AlphaFoldDB" id="A0A9X1LK37"/>
<dbReference type="RefSeq" id="WP_229340920.1">
    <property type="nucleotide sequence ID" value="NZ_JAJBZG010000005.1"/>
</dbReference>
<keyword evidence="2" id="KW-1185">Reference proteome</keyword>